<evidence type="ECO:0000313" key="3">
    <source>
        <dbReference type="EMBL" id="RUO62806.1"/>
    </source>
</evidence>
<protein>
    <recommendedName>
        <fullName evidence="5">Lipoprotein</fullName>
    </recommendedName>
</protein>
<evidence type="ECO:0008006" key="5">
    <source>
        <dbReference type="Google" id="ProtNLM"/>
    </source>
</evidence>
<feature type="compositionally biased region" description="Gly residues" evidence="1">
    <location>
        <begin position="35"/>
        <end position="45"/>
    </location>
</feature>
<evidence type="ECO:0000256" key="1">
    <source>
        <dbReference type="SAM" id="MobiDB-lite"/>
    </source>
</evidence>
<organism evidence="3 4">
    <name type="scientific">Idiomarina piscisalsi</name>
    <dbReference type="NCBI Taxonomy" id="1096243"/>
    <lineage>
        <taxon>Bacteria</taxon>
        <taxon>Pseudomonadati</taxon>
        <taxon>Pseudomonadota</taxon>
        <taxon>Gammaproteobacteria</taxon>
        <taxon>Alteromonadales</taxon>
        <taxon>Idiomarinaceae</taxon>
        <taxon>Idiomarina</taxon>
    </lineage>
</organism>
<reference evidence="3 4" key="1">
    <citation type="journal article" date="2011" name="Front. Microbiol.">
        <title>Genomic signatures of strain selection and enhancement in Bacillus atrophaeus var. globigii, a historical biowarfare simulant.</title>
        <authorList>
            <person name="Gibbons H.S."/>
            <person name="Broomall S.M."/>
            <person name="McNew L.A."/>
            <person name="Daligault H."/>
            <person name="Chapman C."/>
            <person name="Bruce D."/>
            <person name="Karavis M."/>
            <person name="Krepps M."/>
            <person name="McGregor P.A."/>
            <person name="Hong C."/>
            <person name="Park K.H."/>
            <person name="Akmal A."/>
            <person name="Feldman A."/>
            <person name="Lin J.S."/>
            <person name="Chang W.E."/>
            <person name="Higgs B.W."/>
            <person name="Demirev P."/>
            <person name="Lindquist J."/>
            <person name="Liem A."/>
            <person name="Fochler E."/>
            <person name="Read T.D."/>
            <person name="Tapia R."/>
            <person name="Johnson S."/>
            <person name="Bishop-Lilly K.A."/>
            <person name="Detter C."/>
            <person name="Han C."/>
            <person name="Sozhamannan S."/>
            <person name="Rosenzweig C.N."/>
            <person name="Skowronski E.W."/>
        </authorList>
    </citation>
    <scope>NUCLEOTIDE SEQUENCE [LARGE SCALE GENOMIC DNA]</scope>
    <source>
        <strain evidence="3 4">TPS4-2</strain>
    </source>
</reference>
<feature type="region of interest" description="Disordered" evidence="1">
    <location>
        <begin position="20"/>
        <end position="51"/>
    </location>
</feature>
<keyword evidence="2" id="KW-0732">Signal</keyword>
<gene>
    <name evidence="3" type="ORF">CWI73_10080</name>
</gene>
<evidence type="ECO:0000313" key="4">
    <source>
        <dbReference type="Proteomes" id="UP000288361"/>
    </source>
</evidence>
<dbReference type="RefSeq" id="WP_126752666.1">
    <property type="nucleotide sequence ID" value="NZ_JBHUMT010000004.1"/>
</dbReference>
<proteinExistence type="predicted"/>
<dbReference type="Proteomes" id="UP000288361">
    <property type="component" value="Unassembled WGS sequence"/>
</dbReference>
<feature type="chain" id="PRO_5019277770" description="Lipoprotein" evidence="2">
    <location>
        <begin position="19"/>
        <end position="501"/>
    </location>
</feature>
<accession>A0A432YPC9</accession>
<comment type="caution">
    <text evidence="3">The sequence shown here is derived from an EMBL/GenBank/DDBJ whole genome shotgun (WGS) entry which is preliminary data.</text>
</comment>
<feature type="compositionally biased region" description="Low complexity" evidence="1">
    <location>
        <begin position="20"/>
        <end position="34"/>
    </location>
</feature>
<dbReference type="PROSITE" id="PS51257">
    <property type="entry name" value="PROKAR_LIPOPROTEIN"/>
    <property type="match status" value="1"/>
</dbReference>
<evidence type="ECO:0000256" key="2">
    <source>
        <dbReference type="SAM" id="SignalP"/>
    </source>
</evidence>
<feature type="signal peptide" evidence="2">
    <location>
        <begin position="1"/>
        <end position="18"/>
    </location>
</feature>
<name>A0A432YPC9_9GAMM</name>
<sequence>MKLTQLALALTTVLALTACGGGSDSPDTTTPPDTGSGGGDNGGGDNTASGPTISGKVIDGYVKGATVFVDINGNGQLDDGEPNGESTDAGDYKLELTDIDESVEECITFAPIVVDVPVGAIDEDLGEVEEAYTMTLPPINEDAFDSANITPLTSILWETFQNDFALEDGNADPVLACEQLLNNNELISQFKDRMDQTLAKIVEDYNISQETIYSDFVDSGDTDAYNLAQKIVKGLKMSLAETKAITDESPNAVPLISYLKDGEDWVREEYIFTPASDTADGEWSDNARVSAKTQIVSDDFEQRFDVIYTYNRRSSFKTIGDASVEVAYFNETCNTADIFEYIANTDATETEKVEITNNDDSCIDIRSKRITVSHLTNQDQNLGESYTYTLRYDNDAGAFTQFDYMKDFQERKTELNIDSILADATSYEFSMSEEYDAATLLETFASVETRTRVMDGENLVDTQRVYTSPEGPTWRRKTTFPDGTSEVECKDIGETEWSECE</sequence>
<dbReference type="AlphaFoldDB" id="A0A432YPC9"/>
<dbReference type="EMBL" id="PIQA01000011">
    <property type="protein sequence ID" value="RUO62806.1"/>
    <property type="molecule type" value="Genomic_DNA"/>
</dbReference>